<sequence length="210" mass="23186">MNPIALKGAAGALGMATVAGVVKMSVGSSTSPQLISSLLEKNHPDKRLLFKARGANSPDWKRAWQRYVASHSGTRKNPFSVSLSSSSNGDAPVPFMEKCEALFKEKVQSVDDDKYEQALEYCTRDTLVSDFVWTSGKQLAGDGELASLWKKYFESSDDFWNLKSGKSASDMHNNFKTKCSKEFEVKTGDAKHPSVSRVINYCSKDRPKES</sequence>
<name>E8ZGM4_MYCHL</name>
<organism evidence="1 2">
    <name type="scientific">Mycoplasma haemofelis (strain Langford 1)</name>
    <name type="common">Haemobartonella felis</name>
    <dbReference type="NCBI Taxonomy" id="941640"/>
    <lineage>
        <taxon>Bacteria</taxon>
        <taxon>Bacillati</taxon>
        <taxon>Mycoplasmatota</taxon>
        <taxon>Mollicutes</taxon>
        <taxon>Mycoplasmataceae</taxon>
        <taxon>Mycoplasma</taxon>
    </lineage>
</organism>
<dbReference type="KEGG" id="mha:HF1_02870"/>
<accession>E8ZGM4</accession>
<dbReference type="HOGENOM" id="CLU_098620_0_0_14"/>
<keyword evidence="2" id="KW-1185">Reference proteome</keyword>
<gene>
    <name evidence="1" type="ordered locus">HF1_02870</name>
</gene>
<evidence type="ECO:0000313" key="1">
    <source>
        <dbReference type="EMBL" id="CBY92295.1"/>
    </source>
</evidence>
<protein>
    <submittedName>
        <fullName evidence="1">Uncharacterized protein</fullName>
    </submittedName>
</protein>
<dbReference type="EMBL" id="FR773153">
    <property type="protein sequence ID" value="CBY92295.1"/>
    <property type="molecule type" value="Genomic_DNA"/>
</dbReference>
<dbReference type="AlphaFoldDB" id="E8ZGM4"/>
<proteinExistence type="predicted"/>
<dbReference type="OrthoDB" id="9826546at2"/>
<evidence type="ECO:0000313" key="2">
    <source>
        <dbReference type="Proteomes" id="UP000008637"/>
    </source>
</evidence>
<dbReference type="Proteomes" id="UP000008637">
    <property type="component" value="Chromosome"/>
</dbReference>
<reference evidence="1 2" key="1">
    <citation type="journal article" date="2011" name="J. Bacteriol.">
        <title>Complete genome sequence of Mycoplasma haemofelis, a hemotropic mycoplasma.</title>
        <authorList>
            <person name="Barker E.N."/>
            <person name="Helps C.R."/>
            <person name="Peters I.R."/>
            <person name="Darby A.C."/>
            <person name="Radford A.D."/>
            <person name="Tasker S."/>
        </authorList>
    </citation>
    <scope>NUCLEOTIDE SEQUENCE [LARGE SCALE GENOMIC DNA]</scope>
    <source>
        <strain evidence="1 2">Langford 1</strain>
    </source>
</reference>